<dbReference type="PANTHER" id="PTHR31111:SF136">
    <property type="entry name" value="F-BOX ASSOCIATED DOMAIN-CONTAINING PROTEIN"/>
    <property type="match status" value="1"/>
</dbReference>
<gene>
    <name evidence="4" type="ORF">C3L33_11805</name>
</gene>
<feature type="domain" description="F-box associated beta-propeller type 1" evidence="2">
    <location>
        <begin position="47"/>
        <end position="218"/>
    </location>
</feature>
<reference evidence="4 5" key="1">
    <citation type="journal article" date="2019" name="Genome Biol. Evol.">
        <title>The Rhododendron genome and chromosomal organization provide insight into shared whole-genome duplications across the heath family (Ericaceae).</title>
        <authorList>
            <person name="Soza V.L."/>
            <person name="Lindsley D."/>
            <person name="Waalkes A."/>
            <person name="Ramage E."/>
            <person name="Patwardhan R.P."/>
            <person name="Burton J.N."/>
            <person name="Adey A."/>
            <person name="Kumar A."/>
            <person name="Qiu R."/>
            <person name="Shendure J."/>
            <person name="Hall B."/>
        </authorList>
    </citation>
    <scope>NUCLEOTIDE SEQUENCE [LARGE SCALE GENOMIC DNA]</scope>
    <source>
        <strain evidence="4">RSF 1966-606</strain>
    </source>
</reference>
<dbReference type="NCBIfam" id="TIGR01640">
    <property type="entry name" value="F_box_assoc_1"/>
    <property type="match status" value="2"/>
</dbReference>
<dbReference type="InterPro" id="IPR013187">
    <property type="entry name" value="F-box-assoc_dom_typ3"/>
</dbReference>
<dbReference type="Proteomes" id="UP000428333">
    <property type="component" value="Linkage Group LG07"/>
</dbReference>
<feature type="transmembrane region" description="Helical" evidence="1">
    <location>
        <begin position="229"/>
        <end position="248"/>
    </location>
</feature>
<evidence type="ECO:0000256" key="1">
    <source>
        <dbReference type="SAM" id="Phobius"/>
    </source>
</evidence>
<keyword evidence="1" id="KW-0472">Membrane</keyword>
<name>A0A6A4LNZ0_9ERIC</name>
<organism evidence="4 5">
    <name type="scientific">Rhododendron williamsianum</name>
    <dbReference type="NCBI Taxonomy" id="262921"/>
    <lineage>
        <taxon>Eukaryota</taxon>
        <taxon>Viridiplantae</taxon>
        <taxon>Streptophyta</taxon>
        <taxon>Embryophyta</taxon>
        <taxon>Tracheophyta</taxon>
        <taxon>Spermatophyta</taxon>
        <taxon>Magnoliopsida</taxon>
        <taxon>eudicotyledons</taxon>
        <taxon>Gunneridae</taxon>
        <taxon>Pentapetalae</taxon>
        <taxon>asterids</taxon>
        <taxon>Ericales</taxon>
        <taxon>Ericaceae</taxon>
        <taxon>Ericoideae</taxon>
        <taxon>Rhodoreae</taxon>
        <taxon>Rhododendron</taxon>
    </lineage>
</organism>
<dbReference type="Pfam" id="PF08268">
    <property type="entry name" value="FBA_3"/>
    <property type="match status" value="1"/>
</dbReference>
<feature type="domain" description="F-box associated beta-propeller type 3" evidence="3">
    <location>
        <begin position="277"/>
        <end position="461"/>
    </location>
</feature>
<evidence type="ECO:0000259" key="2">
    <source>
        <dbReference type="Pfam" id="PF07734"/>
    </source>
</evidence>
<evidence type="ECO:0000313" key="5">
    <source>
        <dbReference type="Proteomes" id="UP000428333"/>
    </source>
</evidence>
<keyword evidence="1" id="KW-1133">Transmembrane helix</keyword>
<dbReference type="Pfam" id="PF07734">
    <property type="entry name" value="FBA_1"/>
    <property type="match status" value="1"/>
</dbReference>
<keyword evidence="5" id="KW-1185">Reference proteome</keyword>
<dbReference type="InterPro" id="IPR017451">
    <property type="entry name" value="F-box-assoc_interact_dom"/>
</dbReference>
<dbReference type="PANTHER" id="PTHR31111">
    <property type="entry name" value="BNAA05G37150D PROTEIN-RELATED"/>
    <property type="match status" value="1"/>
</dbReference>
<dbReference type="EMBL" id="QEFC01001736">
    <property type="protein sequence ID" value="KAE9456307.1"/>
    <property type="molecule type" value="Genomic_DNA"/>
</dbReference>
<feature type="non-terminal residue" evidence="4">
    <location>
        <position position="1"/>
    </location>
</feature>
<sequence length="516" mass="58218">MKFFLHNEKKQSEQTAHGGDGSLLLSIPHYILMDILTEDFSRPYRTNQYKVLRFLSSSVRFGSPGLIKLEAEINTVGTDLWRRAGDAPLYLHLYSGGCFLNGALHWIVHDTENCFVSMCCFDFGKERFQPFPGPSQFRGLPGQLQVEMMKMVVLKDGLSVSHHAASDMLEIWVMKDYAVQDSWTKDFVIEIPWLDNYPGLLYQPLMVLNNGESFMIVEMGSLLRISLRMVFGMENMVVGVVLLLFIVMRPSRKLNLVDLQIATYARPRDSRIKLIPKINLPKDPKIAFNVVNSCNGFLCLSEPITNDPIYVCNPILGEYITLPKCSSGKTVSSCAFGFSPVTDQYKVVRSFDNGDYHEVEIYTLGEGFWRNIGNNPYCIYNTSYDTFVNGALHWLGLCYRSPDLIQGFDFTSEQFQAVPGPLELFRGWKNYLRRLGVLQGCLSLCDFSDGDHADIWLMKDYGGSSRGDVHIYGITSMFRGIAHVPSLVSLGDVARGENLKEALGFLVSYMLGQKAS</sequence>
<dbReference type="OrthoDB" id="610337at2759"/>
<evidence type="ECO:0000313" key="4">
    <source>
        <dbReference type="EMBL" id="KAE9456307.1"/>
    </source>
</evidence>
<dbReference type="InterPro" id="IPR006527">
    <property type="entry name" value="F-box-assoc_dom_typ1"/>
</dbReference>
<dbReference type="AlphaFoldDB" id="A0A6A4LNZ0"/>
<proteinExistence type="predicted"/>
<comment type="caution">
    <text evidence="4">The sequence shown here is derived from an EMBL/GenBank/DDBJ whole genome shotgun (WGS) entry which is preliminary data.</text>
</comment>
<accession>A0A6A4LNZ0</accession>
<keyword evidence="1" id="KW-0812">Transmembrane</keyword>
<evidence type="ECO:0000259" key="3">
    <source>
        <dbReference type="Pfam" id="PF08268"/>
    </source>
</evidence>
<protein>
    <submittedName>
        <fullName evidence="4">Uncharacterized protein</fullName>
    </submittedName>
</protein>